<evidence type="ECO:0000313" key="3">
    <source>
        <dbReference type="Proteomes" id="UP000199161"/>
    </source>
</evidence>
<dbReference type="GO" id="GO:0016740">
    <property type="term" value="F:transferase activity"/>
    <property type="evidence" value="ECO:0007669"/>
    <property type="project" value="UniProtKB-KW"/>
</dbReference>
<feature type="domain" description="Polymerase beta nucleotidyltransferase" evidence="1">
    <location>
        <begin position="29"/>
        <end position="109"/>
    </location>
</feature>
<dbReference type="Gene3D" id="3.30.460.10">
    <property type="entry name" value="Beta Polymerase, domain 2"/>
    <property type="match status" value="1"/>
</dbReference>
<dbReference type="EMBL" id="FOKW01000011">
    <property type="protein sequence ID" value="SFC59634.1"/>
    <property type="molecule type" value="Genomic_DNA"/>
</dbReference>
<proteinExistence type="predicted"/>
<dbReference type="InterPro" id="IPR043519">
    <property type="entry name" value="NT_sf"/>
</dbReference>
<dbReference type="Proteomes" id="UP000199161">
    <property type="component" value="Unassembled WGS sequence"/>
</dbReference>
<dbReference type="SUPFAM" id="SSF81301">
    <property type="entry name" value="Nucleotidyltransferase"/>
    <property type="match status" value="1"/>
</dbReference>
<dbReference type="PANTHER" id="PTHR43852">
    <property type="entry name" value="NUCLEOTIDYLTRANSFERASE"/>
    <property type="match status" value="1"/>
</dbReference>
<dbReference type="RefSeq" id="WP_007142024.1">
    <property type="nucleotide sequence ID" value="NZ_FOKW01000011.1"/>
</dbReference>
<evidence type="ECO:0000313" key="2">
    <source>
        <dbReference type="EMBL" id="SFC59634.1"/>
    </source>
</evidence>
<evidence type="ECO:0000259" key="1">
    <source>
        <dbReference type="Pfam" id="PF18765"/>
    </source>
</evidence>
<keyword evidence="2" id="KW-0808">Transferase</keyword>
<protein>
    <submittedName>
        <fullName evidence="2">Nucleotidyltransferase domain-containing protein</fullName>
    </submittedName>
</protein>
<dbReference type="PANTHER" id="PTHR43852:SF3">
    <property type="entry name" value="NUCLEOTIDYLTRANSFERASE"/>
    <property type="match status" value="1"/>
</dbReference>
<dbReference type="InterPro" id="IPR052930">
    <property type="entry name" value="TA_antitoxin_MntA"/>
</dbReference>
<reference evidence="3" key="1">
    <citation type="submission" date="2016-10" db="EMBL/GenBank/DDBJ databases">
        <authorList>
            <person name="Varghese N."/>
            <person name="Submissions S."/>
        </authorList>
    </citation>
    <scope>NUCLEOTIDE SEQUENCE [LARGE SCALE GENOMIC DNA]</scope>
    <source>
        <strain evidence="3">DSM 13078</strain>
    </source>
</reference>
<dbReference type="Pfam" id="PF18765">
    <property type="entry name" value="Polbeta"/>
    <property type="match status" value="1"/>
</dbReference>
<organism evidence="2 3">
    <name type="scientific">Natronobacterium haloterrestre</name>
    <name type="common">Halobiforma haloterrestris</name>
    <dbReference type="NCBI Taxonomy" id="148448"/>
    <lineage>
        <taxon>Archaea</taxon>
        <taxon>Methanobacteriati</taxon>
        <taxon>Methanobacteriota</taxon>
        <taxon>Stenosarchaea group</taxon>
        <taxon>Halobacteria</taxon>
        <taxon>Halobacteriales</taxon>
        <taxon>Natrialbaceae</taxon>
        <taxon>Natronobacterium</taxon>
    </lineage>
</organism>
<sequence length="148" mass="16872">MRDDARVSDDDIDGRVDLEGFRSVFADAAVQYAVLFGSYATGAETDASDLDVCVRFPDELSRRERFRRRNRIDSALQSYADPFVDVSDLEALPETVALNALRDGQLLYGDFETKAADERRLERQVDASSDERDRRRREFIDRLAKGDV</sequence>
<dbReference type="GeneID" id="30922305"/>
<gene>
    <name evidence="2" type="ORF">SAMN05444422_111102</name>
</gene>
<dbReference type="InterPro" id="IPR041633">
    <property type="entry name" value="Polbeta"/>
</dbReference>
<dbReference type="CDD" id="cd05403">
    <property type="entry name" value="NT_KNTase_like"/>
    <property type="match status" value="1"/>
</dbReference>
<dbReference type="NCBIfam" id="NF047752">
    <property type="entry name" value="MntA_antitoxin"/>
    <property type="match status" value="1"/>
</dbReference>
<keyword evidence="3" id="KW-1185">Reference proteome</keyword>
<dbReference type="AlphaFoldDB" id="A0A1I1KF86"/>
<name>A0A1I1KF86_NATHA</name>
<dbReference type="OrthoDB" id="61846at2157"/>
<accession>A0A1I1KF86</accession>